<dbReference type="EMBL" id="JARKIB010000521">
    <property type="protein sequence ID" value="KAJ7702050.1"/>
    <property type="molecule type" value="Genomic_DNA"/>
</dbReference>
<keyword evidence="2" id="KW-1185">Reference proteome</keyword>
<evidence type="ECO:0000313" key="1">
    <source>
        <dbReference type="EMBL" id="KAJ7702050.1"/>
    </source>
</evidence>
<name>A0AAD7GMU4_9AGAR</name>
<protein>
    <recommendedName>
        <fullName evidence="3">Reverse transcriptase zinc-binding domain-containing protein</fullName>
    </recommendedName>
</protein>
<reference evidence="1" key="1">
    <citation type="submission" date="2023-03" db="EMBL/GenBank/DDBJ databases">
        <title>Massive genome expansion in bonnet fungi (Mycena s.s.) driven by repeated elements and novel gene families across ecological guilds.</title>
        <authorList>
            <consortium name="Lawrence Berkeley National Laboratory"/>
            <person name="Harder C.B."/>
            <person name="Miyauchi S."/>
            <person name="Viragh M."/>
            <person name="Kuo A."/>
            <person name="Thoen E."/>
            <person name="Andreopoulos B."/>
            <person name="Lu D."/>
            <person name="Skrede I."/>
            <person name="Drula E."/>
            <person name="Henrissat B."/>
            <person name="Morin E."/>
            <person name="Kohler A."/>
            <person name="Barry K."/>
            <person name="LaButti K."/>
            <person name="Morin E."/>
            <person name="Salamov A."/>
            <person name="Lipzen A."/>
            <person name="Mereny Z."/>
            <person name="Hegedus B."/>
            <person name="Baldrian P."/>
            <person name="Stursova M."/>
            <person name="Weitz H."/>
            <person name="Taylor A."/>
            <person name="Grigoriev I.V."/>
            <person name="Nagy L.G."/>
            <person name="Martin F."/>
            <person name="Kauserud H."/>
        </authorList>
    </citation>
    <scope>NUCLEOTIDE SEQUENCE</scope>
    <source>
        <strain evidence="1">CBHHK182m</strain>
    </source>
</reference>
<gene>
    <name evidence="1" type="ORF">B0H16DRAFT_1347736</name>
</gene>
<evidence type="ECO:0008006" key="3">
    <source>
        <dbReference type="Google" id="ProtNLM"/>
    </source>
</evidence>
<proteinExistence type="predicted"/>
<accession>A0AAD7GMU4</accession>
<sequence>MVDKSPPRLILAPLYLSPSIPRKAISVISRLRTGPSHLNAHRHKSGFVNSPACEACGDPSESRAHYLLQCPVYEPFRQPLHDAARRAGHFGSLHLYVLLNEPKVIKALAGFIEATRRFK</sequence>
<organism evidence="1 2">
    <name type="scientific">Mycena metata</name>
    <dbReference type="NCBI Taxonomy" id="1033252"/>
    <lineage>
        <taxon>Eukaryota</taxon>
        <taxon>Fungi</taxon>
        <taxon>Dikarya</taxon>
        <taxon>Basidiomycota</taxon>
        <taxon>Agaricomycotina</taxon>
        <taxon>Agaricomycetes</taxon>
        <taxon>Agaricomycetidae</taxon>
        <taxon>Agaricales</taxon>
        <taxon>Marasmiineae</taxon>
        <taxon>Mycenaceae</taxon>
        <taxon>Mycena</taxon>
    </lineage>
</organism>
<comment type="caution">
    <text evidence="1">The sequence shown here is derived from an EMBL/GenBank/DDBJ whole genome shotgun (WGS) entry which is preliminary data.</text>
</comment>
<evidence type="ECO:0000313" key="2">
    <source>
        <dbReference type="Proteomes" id="UP001215598"/>
    </source>
</evidence>
<dbReference type="AlphaFoldDB" id="A0AAD7GMU4"/>
<dbReference type="Proteomes" id="UP001215598">
    <property type="component" value="Unassembled WGS sequence"/>
</dbReference>